<dbReference type="AlphaFoldDB" id="A0A2T4DDP6"/>
<dbReference type="Proteomes" id="UP000240608">
    <property type="component" value="Unassembled WGS sequence"/>
</dbReference>
<feature type="non-terminal residue" evidence="2">
    <location>
        <position position="100"/>
    </location>
</feature>
<organism evidence="2 3">
    <name type="scientific">Marivirga lumbricoides</name>
    <dbReference type="NCBI Taxonomy" id="1046115"/>
    <lineage>
        <taxon>Bacteria</taxon>
        <taxon>Pseudomonadati</taxon>
        <taxon>Bacteroidota</taxon>
        <taxon>Cytophagia</taxon>
        <taxon>Cytophagales</taxon>
        <taxon>Marivirgaceae</taxon>
        <taxon>Marivirga</taxon>
    </lineage>
</organism>
<accession>A0A2T4DDP6</accession>
<sequence>MASIVPFPSTPFDNLGNSAVAFADVDAINGPDVLITGTNSTSKPVSKLYVNNGSGVFSEASGSSITNVSRGAVAFLDMDLDNNLDLVVSGRDVTNKPITK</sequence>
<comment type="caution">
    <text evidence="2">The sequence shown here is derived from an EMBL/GenBank/DDBJ whole genome shotgun (WGS) entry which is preliminary data.</text>
</comment>
<gene>
    <name evidence="2" type="ORF">C9994_14815</name>
</gene>
<evidence type="ECO:0000313" key="3">
    <source>
        <dbReference type="Proteomes" id="UP000240608"/>
    </source>
</evidence>
<reference evidence="2 3" key="1">
    <citation type="submission" date="2018-03" db="EMBL/GenBank/DDBJ databases">
        <title>Cross-interface Injection: A General Nanoliter Liquid Handling Method Applied to Single Cells Genome Amplification Automated Nanoliter Liquid Handling Applied to Single Cell Multiple Displacement Amplification.</title>
        <authorList>
            <person name="Yun J."/>
            <person name="Xu P."/>
            <person name="Xu J."/>
            <person name="Dai X."/>
            <person name="Wang Y."/>
            <person name="Zheng X."/>
            <person name="Cao C."/>
            <person name="Yi Q."/>
            <person name="Zhu Y."/>
            <person name="Wang L."/>
            <person name="Dong Z."/>
            <person name="Huang Y."/>
            <person name="Huang L."/>
            <person name="Du W."/>
        </authorList>
    </citation>
    <scope>NUCLEOTIDE SEQUENCE [LARGE SCALE GENOMIC DNA]</scope>
    <source>
        <strain evidence="2 3">Z-D1-2</strain>
    </source>
</reference>
<evidence type="ECO:0008006" key="4">
    <source>
        <dbReference type="Google" id="ProtNLM"/>
    </source>
</evidence>
<dbReference type="Pfam" id="PF13517">
    <property type="entry name" value="FG-GAP_3"/>
    <property type="match status" value="1"/>
</dbReference>
<dbReference type="InterPro" id="IPR013517">
    <property type="entry name" value="FG-GAP"/>
</dbReference>
<name>A0A2T4DDP6_9BACT</name>
<evidence type="ECO:0000313" key="2">
    <source>
        <dbReference type="EMBL" id="PTB91878.1"/>
    </source>
</evidence>
<dbReference type="SUPFAM" id="SSF69318">
    <property type="entry name" value="Integrin alpha N-terminal domain"/>
    <property type="match status" value="1"/>
</dbReference>
<evidence type="ECO:0000256" key="1">
    <source>
        <dbReference type="ARBA" id="ARBA00022729"/>
    </source>
</evidence>
<protein>
    <recommendedName>
        <fullName evidence="4">RNA-binding protein</fullName>
    </recommendedName>
</protein>
<proteinExistence type="predicted"/>
<dbReference type="InterPro" id="IPR028994">
    <property type="entry name" value="Integrin_alpha_N"/>
</dbReference>
<keyword evidence="1" id="KW-0732">Signal</keyword>
<dbReference type="EMBL" id="PYVU01000293">
    <property type="protein sequence ID" value="PTB91878.1"/>
    <property type="molecule type" value="Genomic_DNA"/>
</dbReference>